<gene>
    <name evidence="1" type="ORF">BSTOLATCC_MIC5610</name>
</gene>
<accession>A0AAU9IFE9</accession>
<dbReference type="AlphaFoldDB" id="A0AAU9IFE9"/>
<protein>
    <submittedName>
        <fullName evidence="1">Uncharacterized protein</fullName>
    </submittedName>
</protein>
<dbReference type="Proteomes" id="UP001162131">
    <property type="component" value="Unassembled WGS sequence"/>
</dbReference>
<keyword evidence="2" id="KW-1185">Reference proteome</keyword>
<name>A0AAU9IFE9_9CILI</name>
<organism evidence="1 2">
    <name type="scientific">Blepharisma stoltei</name>
    <dbReference type="NCBI Taxonomy" id="1481888"/>
    <lineage>
        <taxon>Eukaryota</taxon>
        <taxon>Sar</taxon>
        <taxon>Alveolata</taxon>
        <taxon>Ciliophora</taxon>
        <taxon>Postciliodesmatophora</taxon>
        <taxon>Heterotrichea</taxon>
        <taxon>Heterotrichida</taxon>
        <taxon>Blepharismidae</taxon>
        <taxon>Blepharisma</taxon>
    </lineage>
</organism>
<sequence>MGSKLWGLRNGSKDFEGRNDEISLTDPLTNFNFLGFYREKKKLENATSEVLNRFFFGLKKKLENATNEVLKIFFSLINKN</sequence>
<evidence type="ECO:0000313" key="1">
    <source>
        <dbReference type="EMBL" id="CAG9312192.1"/>
    </source>
</evidence>
<evidence type="ECO:0000313" key="2">
    <source>
        <dbReference type="Proteomes" id="UP001162131"/>
    </source>
</evidence>
<reference evidence="1" key="1">
    <citation type="submission" date="2021-09" db="EMBL/GenBank/DDBJ databases">
        <authorList>
            <consortium name="AG Swart"/>
            <person name="Singh M."/>
            <person name="Singh A."/>
            <person name="Seah K."/>
            <person name="Emmerich C."/>
        </authorList>
    </citation>
    <scope>NUCLEOTIDE SEQUENCE</scope>
    <source>
        <strain evidence="1">ATCC30299</strain>
    </source>
</reference>
<proteinExistence type="predicted"/>
<dbReference type="EMBL" id="CAJZBQ010000005">
    <property type="protein sequence ID" value="CAG9312192.1"/>
    <property type="molecule type" value="Genomic_DNA"/>
</dbReference>
<comment type="caution">
    <text evidence="1">The sequence shown here is derived from an EMBL/GenBank/DDBJ whole genome shotgun (WGS) entry which is preliminary data.</text>
</comment>